<organism evidence="1 2">
    <name type="scientific">Melanomma pulvis-pyrius CBS 109.77</name>
    <dbReference type="NCBI Taxonomy" id="1314802"/>
    <lineage>
        <taxon>Eukaryota</taxon>
        <taxon>Fungi</taxon>
        <taxon>Dikarya</taxon>
        <taxon>Ascomycota</taxon>
        <taxon>Pezizomycotina</taxon>
        <taxon>Dothideomycetes</taxon>
        <taxon>Pleosporomycetidae</taxon>
        <taxon>Pleosporales</taxon>
        <taxon>Melanommataceae</taxon>
        <taxon>Melanomma</taxon>
    </lineage>
</organism>
<evidence type="ECO:0000313" key="1">
    <source>
        <dbReference type="EMBL" id="KAF2795869.1"/>
    </source>
</evidence>
<evidence type="ECO:0000313" key="2">
    <source>
        <dbReference type="Proteomes" id="UP000799757"/>
    </source>
</evidence>
<reference evidence="1" key="1">
    <citation type="journal article" date="2020" name="Stud. Mycol.">
        <title>101 Dothideomycetes genomes: a test case for predicting lifestyles and emergence of pathogens.</title>
        <authorList>
            <person name="Haridas S."/>
            <person name="Albert R."/>
            <person name="Binder M."/>
            <person name="Bloem J."/>
            <person name="Labutti K."/>
            <person name="Salamov A."/>
            <person name="Andreopoulos B."/>
            <person name="Baker S."/>
            <person name="Barry K."/>
            <person name="Bills G."/>
            <person name="Bluhm B."/>
            <person name="Cannon C."/>
            <person name="Castanera R."/>
            <person name="Culley D."/>
            <person name="Daum C."/>
            <person name="Ezra D."/>
            <person name="Gonzalez J."/>
            <person name="Henrissat B."/>
            <person name="Kuo A."/>
            <person name="Liang C."/>
            <person name="Lipzen A."/>
            <person name="Lutzoni F."/>
            <person name="Magnuson J."/>
            <person name="Mondo S."/>
            <person name="Nolan M."/>
            <person name="Ohm R."/>
            <person name="Pangilinan J."/>
            <person name="Park H.-J."/>
            <person name="Ramirez L."/>
            <person name="Alfaro M."/>
            <person name="Sun H."/>
            <person name="Tritt A."/>
            <person name="Yoshinaga Y."/>
            <person name="Zwiers L.-H."/>
            <person name="Turgeon B."/>
            <person name="Goodwin S."/>
            <person name="Spatafora J."/>
            <person name="Crous P."/>
            <person name="Grigoriev I."/>
        </authorList>
    </citation>
    <scope>NUCLEOTIDE SEQUENCE</scope>
    <source>
        <strain evidence="1">CBS 109.77</strain>
    </source>
</reference>
<dbReference type="Proteomes" id="UP000799757">
    <property type="component" value="Unassembled WGS sequence"/>
</dbReference>
<protein>
    <submittedName>
        <fullName evidence="1">Uncharacterized protein</fullName>
    </submittedName>
</protein>
<accession>A0A6A6XHB7</accession>
<gene>
    <name evidence="1" type="ORF">K505DRAFT_323774</name>
</gene>
<proteinExistence type="predicted"/>
<dbReference type="EMBL" id="MU001846">
    <property type="protein sequence ID" value="KAF2795869.1"/>
    <property type="molecule type" value="Genomic_DNA"/>
</dbReference>
<name>A0A6A6XHB7_9PLEO</name>
<dbReference type="AlphaFoldDB" id="A0A6A6XHB7"/>
<sequence length="73" mass="8419">MTLFNASLKSRHMLCVAVYGTGSAMMHPKVSHSLIVRDRKFIELRYRQVPRELILPTLTSFNFPSHARVGTRF</sequence>
<keyword evidence="2" id="KW-1185">Reference proteome</keyword>